<sequence>MSNQSTWRRPTMAFSLLAITSFTTAAFAGVAAVTLSAPNFFFGPGNGVLSGVLFRRTYFAKDETALDPITYLFLRCAAAESVTVCLAYFLRVLGSKDDDYKRAYARVCLSIHVTMLPLCLQNALDPSGVFVRISFVWQSIFNAAMIILTYTALKRDKSDRGGGKPTKLVSRSSSASLKYDEDTIETQRAANQITAVFIGCYALPAYLLPNEFYGPDGIYPLFHRTTNEFNELDPIEVFAMRVMASVISYGVLQNSYLTQHTPSLLNKMHCVTNMFLLHPIMEQARSNGEWSVRWTFGGFCALVLILRYVQFRAAGFFDTIGQPAAAAAAASLSSSRRMCNHQKQLELVRRSRSAQL</sequence>
<keyword evidence="1" id="KW-0472">Membrane</keyword>
<dbReference type="EMBL" id="HBEJ01019024">
    <property type="protein sequence ID" value="CAD8380537.1"/>
    <property type="molecule type" value="Transcribed_RNA"/>
</dbReference>
<dbReference type="AlphaFoldDB" id="A0A6U4ICW7"/>
<evidence type="ECO:0000256" key="1">
    <source>
        <dbReference type="SAM" id="Phobius"/>
    </source>
</evidence>
<proteinExistence type="predicted"/>
<protein>
    <submittedName>
        <fullName evidence="2">Uncharacterized protein</fullName>
    </submittedName>
</protein>
<keyword evidence="1" id="KW-0812">Transmembrane</keyword>
<name>A0A6U4ICW7_9STRA</name>
<feature type="transmembrane region" description="Helical" evidence="1">
    <location>
        <begin position="69"/>
        <end position="91"/>
    </location>
</feature>
<feature type="transmembrane region" description="Helical" evidence="1">
    <location>
        <begin position="135"/>
        <end position="153"/>
    </location>
</feature>
<organism evidence="2">
    <name type="scientific">Minutocellus polymorphus</name>
    <dbReference type="NCBI Taxonomy" id="265543"/>
    <lineage>
        <taxon>Eukaryota</taxon>
        <taxon>Sar</taxon>
        <taxon>Stramenopiles</taxon>
        <taxon>Ochrophyta</taxon>
        <taxon>Bacillariophyta</taxon>
        <taxon>Mediophyceae</taxon>
        <taxon>Cymatosirophycidae</taxon>
        <taxon>Cymatosirales</taxon>
        <taxon>Cymatosiraceae</taxon>
        <taxon>Minutocellus</taxon>
    </lineage>
</organism>
<reference evidence="2" key="1">
    <citation type="submission" date="2021-01" db="EMBL/GenBank/DDBJ databases">
        <authorList>
            <person name="Corre E."/>
            <person name="Pelletier E."/>
            <person name="Niang G."/>
            <person name="Scheremetjew M."/>
            <person name="Finn R."/>
            <person name="Kale V."/>
            <person name="Holt S."/>
            <person name="Cochrane G."/>
            <person name="Meng A."/>
            <person name="Brown T."/>
            <person name="Cohen L."/>
        </authorList>
    </citation>
    <scope>NUCLEOTIDE SEQUENCE</scope>
    <source>
        <strain evidence="2">CCMP3303</strain>
    </source>
</reference>
<keyword evidence="1" id="KW-1133">Transmembrane helix</keyword>
<evidence type="ECO:0000313" key="2">
    <source>
        <dbReference type="EMBL" id="CAD8380537.1"/>
    </source>
</evidence>
<gene>
    <name evidence="2" type="ORF">MPOL1434_LOCUS11081</name>
</gene>
<accession>A0A6U4ICW7</accession>